<proteinExistence type="predicted"/>
<keyword evidence="1" id="KW-0732">Signal</keyword>
<dbReference type="RefSeq" id="WP_092605230.1">
    <property type="nucleotide sequence ID" value="NZ_FMYF01000001.1"/>
</dbReference>
<dbReference type="EMBL" id="FMYF01000001">
    <property type="protein sequence ID" value="SDB79799.1"/>
    <property type="molecule type" value="Genomic_DNA"/>
</dbReference>
<dbReference type="PROSITE" id="PS51257">
    <property type="entry name" value="PROKAR_LIPOPROTEIN"/>
    <property type="match status" value="1"/>
</dbReference>
<dbReference type="Proteomes" id="UP000199086">
    <property type="component" value="Unassembled WGS sequence"/>
</dbReference>
<dbReference type="AlphaFoldDB" id="A0A1G6GD12"/>
<evidence type="ECO:0000256" key="1">
    <source>
        <dbReference type="SAM" id="SignalP"/>
    </source>
</evidence>
<evidence type="ECO:0008006" key="4">
    <source>
        <dbReference type="Google" id="ProtNLM"/>
    </source>
</evidence>
<evidence type="ECO:0000313" key="2">
    <source>
        <dbReference type="EMBL" id="SDB79799.1"/>
    </source>
</evidence>
<feature type="signal peptide" evidence="1">
    <location>
        <begin position="1"/>
        <end position="30"/>
    </location>
</feature>
<keyword evidence="3" id="KW-1185">Reference proteome</keyword>
<name>A0A1G6GD12_9ACTN</name>
<dbReference type="STRING" id="1577474.GA0111570_10168"/>
<sequence>MGTRERDFRPRPRTAPAAIGALTAATLLLAGCSAAGGAGGRSPDARTAGVATAPAGPTLLASQDPHELALASSRTWFGQAAYAVVADPRDQAAVARAASIAAAAGVPALLAEGDGTAPVADSPVDAELTRLGAGAVLTVGTVDIADFADALAVVPAPTGAGELGRVLGLKVDQVDPDAKAPVQQLATLGPTEVLAAPADAPAPAKGRGELPKVQATTRAEGAAAVSDGSPAQAAAVGTARAAGATAVVSHGHVGATSEAVAELKGKTSVVGLGTGFGDDASFTWQAQAAETGVELPGGGQQVFDGKRYVALYGSPITPALGLLGEQGTPATIARAEQMAAPYRPLTKDRVVPALEIIVTVASGDAGSDGNYSTETDPAAIMPLVEAARQAGQYVVLDFQPGRTDFLTQVKQYEQLLRQPHVGVALDPEWRLRPDQKHLTQIGSVGVDEVNKVSAYLAGFVTENRLPQKLLVLHQFQTRMITDRSRLDTGHPQVAVLVHADGQGGQGAKQGTWAALHNSAPAGIHWGWKNFIDEDKPMLTPEQTYRQVTPVPDFVSYQ</sequence>
<protein>
    <recommendedName>
        <fullName evidence="4">Lipoprotein</fullName>
    </recommendedName>
</protein>
<organism evidence="2 3">
    <name type="scientific">Raineyella antarctica</name>
    <dbReference type="NCBI Taxonomy" id="1577474"/>
    <lineage>
        <taxon>Bacteria</taxon>
        <taxon>Bacillati</taxon>
        <taxon>Actinomycetota</taxon>
        <taxon>Actinomycetes</taxon>
        <taxon>Propionibacteriales</taxon>
        <taxon>Propionibacteriaceae</taxon>
        <taxon>Raineyella</taxon>
    </lineage>
</organism>
<gene>
    <name evidence="2" type="ORF">GA0111570_10168</name>
</gene>
<reference evidence="2 3" key="1">
    <citation type="submission" date="2016-06" db="EMBL/GenBank/DDBJ databases">
        <authorList>
            <person name="Olsen C.W."/>
            <person name="Carey S."/>
            <person name="Hinshaw L."/>
            <person name="Karasin A.I."/>
        </authorList>
    </citation>
    <scope>NUCLEOTIDE SEQUENCE [LARGE SCALE GENOMIC DNA]</scope>
    <source>
        <strain evidence="2 3">LZ-22</strain>
    </source>
</reference>
<accession>A0A1G6GD12</accession>
<dbReference type="OrthoDB" id="9812120at2"/>
<feature type="chain" id="PRO_5039704423" description="Lipoprotein" evidence="1">
    <location>
        <begin position="31"/>
        <end position="557"/>
    </location>
</feature>
<evidence type="ECO:0000313" key="3">
    <source>
        <dbReference type="Proteomes" id="UP000199086"/>
    </source>
</evidence>